<dbReference type="AlphaFoldDB" id="A0A2A6BET5"/>
<keyword evidence="3" id="KW-1185">Reference proteome</keyword>
<sequence length="134" mass="14802">MMITTVIYVFIESNMIDRNGDECVTTGPHSAIPFGSENLDHRDRSSSASIRHQTGLNSPEGPDTNKTWARLVITAAKEKERTMNFVFKDTYKNLDKKNDLWKFFTGNISSGGVIVIGNDIPTKPKAVIKNGGSP</sequence>
<protein>
    <submittedName>
        <fullName evidence="2">Uncharacterized protein</fullName>
    </submittedName>
</protein>
<gene>
    <name evidence="2" type="primary">WBGene00282751</name>
</gene>
<feature type="region of interest" description="Disordered" evidence="1">
    <location>
        <begin position="34"/>
        <end position="63"/>
    </location>
</feature>
<reference evidence="3" key="1">
    <citation type="journal article" date="2008" name="Nat. Genet.">
        <title>The Pristionchus pacificus genome provides a unique perspective on nematode lifestyle and parasitism.</title>
        <authorList>
            <person name="Dieterich C."/>
            <person name="Clifton S.W."/>
            <person name="Schuster L.N."/>
            <person name="Chinwalla A."/>
            <person name="Delehaunty K."/>
            <person name="Dinkelacker I."/>
            <person name="Fulton L."/>
            <person name="Fulton R."/>
            <person name="Godfrey J."/>
            <person name="Minx P."/>
            <person name="Mitreva M."/>
            <person name="Roeseler W."/>
            <person name="Tian H."/>
            <person name="Witte H."/>
            <person name="Yang S.P."/>
            <person name="Wilson R.K."/>
            <person name="Sommer R.J."/>
        </authorList>
    </citation>
    <scope>NUCLEOTIDE SEQUENCE [LARGE SCALE GENOMIC DNA]</scope>
    <source>
        <strain evidence="3">PS312</strain>
    </source>
</reference>
<accession>A0A2A6BET5</accession>
<reference evidence="2" key="2">
    <citation type="submission" date="2022-06" db="UniProtKB">
        <authorList>
            <consortium name="EnsemblMetazoa"/>
        </authorList>
    </citation>
    <scope>IDENTIFICATION</scope>
    <source>
        <strain evidence="2">PS312</strain>
    </source>
</reference>
<feature type="compositionally biased region" description="Polar residues" evidence="1">
    <location>
        <begin position="46"/>
        <end position="57"/>
    </location>
</feature>
<dbReference type="Proteomes" id="UP000005239">
    <property type="component" value="Unassembled WGS sequence"/>
</dbReference>
<organism evidence="2 3">
    <name type="scientific">Pristionchus pacificus</name>
    <name type="common">Parasitic nematode worm</name>
    <dbReference type="NCBI Taxonomy" id="54126"/>
    <lineage>
        <taxon>Eukaryota</taxon>
        <taxon>Metazoa</taxon>
        <taxon>Ecdysozoa</taxon>
        <taxon>Nematoda</taxon>
        <taxon>Chromadorea</taxon>
        <taxon>Rhabditida</taxon>
        <taxon>Rhabditina</taxon>
        <taxon>Diplogasteromorpha</taxon>
        <taxon>Diplogasteroidea</taxon>
        <taxon>Neodiplogasteridae</taxon>
        <taxon>Pristionchus</taxon>
    </lineage>
</organism>
<dbReference type="EnsemblMetazoa" id="PPA44382.1">
    <property type="protein sequence ID" value="PPA44382.1"/>
    <property type="gene ID" value="WBGene00282751"/>
</dbReference>
<evidence type="ECO:0000313" key="3">
    <source>
        <dbReference type="Proteomes" id="UP000005239"/>
    </source>
</evidence>
<evidence type="ECO:0000256" key="1">
    <source>
        <dbReference type="SAM" id="MobiDB-lite"/>
    </source>
</evidence>
<name>A0A2A6BET5_PRIPA</name>
<proteinExistence type="predicted"/>
<accession>A0A8R1YZJ8</accession>
<evidence type="ECO:0000313" key="2">
    <source>
        <dbReference type="EnsemblMetazoa" id="PPA44382.1"/>
    </source>
</evidence>